<feature type="region of interest" description="Disordered" evidence="4">
    <location>
        <begin position="1032"/>
        <end position="1105"/>
    </location>
</feature>
<feature type="compositionally biased region" description="Polar residues" evidence="4">
    <location>
        <begin position="559"/>
        <end position="569"/>
    </location>
</feature>
<feature type="region of interest" description="Disordered" evidence="4">
    <location>
        <begin position="1590"/>
        <end position="1611"/>
    </location>
</feature>
<evidence type="ECO:0000256" key="1">
    <source>
        <dbReference type="ARBA" id="ARBA00008078"/>
    </source>
</evidence>
<dbReference type="PANTHER" id="PTHR21227:SF0">
    <property type="entry name" value="TRNA-SPLICING ENDONUCLEASE SUBUNIT SEN2"/>
    <property type="match status" value="1"/>
</dbReference>
<dbReference type="InterPro" id="IPR011856">
    <property type="entry name" value="tRNA_endonuc-like_dom_sf"/>
</dbReference>
<dbReference type="GO" id="GO:0000379">
    <property type="term" value="P:tRNA-type intron splice site recognition and cleavage"/>
    <property type="evidence" value="ECO:0007669"/>
    <property type="project" value="TreeGrafter"/>
</dbReference>
<feature type="compositionally biased region" description="Acidic residues" evidence="4">
    <location>
        <begin position="905"/>
        <end position="915"/>
    </location>
</feature>
<feature type="compositionally biased region" description="Basic and acidic residues" evidence="4">
    <location>
        <begin position="983"/>
        <end position="995"/>
    </location>
</feature>
<sequence>MASQSNSVPNPPCEAAAVAAKSESTKKNAPQGRSGRSPRTNYRHIHRFPLPLSLHPLPPLIPHNPLSIVSVLLSYLTYLIAPPHHEVYSAYFDSDTSSVHVTDAKAIRALWEMGFFGKGSLSRSEPSWLDREKKRRGLLGGLTSEEVTRQRRTERRELKLERARMEKLAIEQRLKAEATAREVGDTSIDQSSLLPPADGTTNGMLPAAEKFSLRKAKEAKLFESQHSVAQTEEGSMPDTLDKSSLNGGKAVRFSPFVQAKEFVSDSTVIWVPDSVIDGHGTGDEPSLDNEEHLQLSNEEAFFLAYGLGALQIFDGERNDALSSSSLLSLFCQHSHFPPRGASSDLEPADPFLISYVVYHHFRSLGWVVRSGVKFGVDYLLYNRGPVFSHAEFAVVVIPSFEHHYWSETEERKAHYASKQARSWWWLHCVNRVQAQVKKSMVVCYVEVPPPLFGDPGDIGALLTRYQVREMLIRRWTQDDSIDIAKLQRVALGLEAAQSQSLLPGSELVWNTSQDSGIEENHSQNSDAPQSTIGQKVPRKSPSIRPESPSRSLSRKQAAKSLTTAVQPSPEQERQDIAAVFYYSKKMSSAETAPSDTQVISQSVYDDLIRQNQEAADNGMDNNLADNATLRTLHEGDLGHVDLLAEFDGPNTDATNLDDNEDQSSFKLGESSPLQYQPNIFPESQRFVSKTPATAVKTGQVDGFSSVTPTASRNPLVTDLESSGGIMALSQVFKATQAPSSPLVHGQQSDPISERPSPNLPIQNHPLATALSSPLNNIAATFPQDSSELQNAYITMKESQVQRDRILRERMTRSAEHIYSEDQSDGEFDKEPSFVERIRRQKIIDEETTAQLANLSAPSRPASRKNPDKMSKSPCGQPDQRNWSDAVKPATSGTGHQGTTSAGATSEEETEQEDDSCQQISRFQEPNSTTEEDKENCINPSATPIAVAASVHDRLSQALALENGTPSCSRRGSLQDTELLHLRSHGAGDKQPDETGRSSQVYIVKDSQRSPVCQDDENRMGKNREMWDENQAQASSSLFHTKPSPAKLRSPAKQLRIQSTPPSVSQRSRVSFQLDDDRIVTRSRSNSASSHGSHEYPPRNSTALGTNAIQSSNSTVQKFIDLGDKAPAFDLKEKLSSMPSRVAETPVQRPRSFADVVTTTTIPETSPNRFFNQGWASDTNNEVMDQEDDDLPPPYPSIHERVYHSQPVNSDSSSPVKNLYNSKILSSPSGRQRRALTEIAADASPQLGAGPFDVDISILSADDREFRSAVALSPAPPRKRRRVNDGQSVSASDPVFPVPPRTTTYFAFPKENETMHMQDPQPEESLTRADATLDKRSRPSRRVDTVWDVDDSPQHYVSRKERTRLFNLPRILEKTAEDVDRLEKGADAQPVTAHNSLESTPPLVEQHFEDSRAEPSVDAVEAKTVIVDPGNVEIAVNQVLAAWSGTKRAFYPATCFGTPFGTSQSRYVVKFEDSAPVEVPIGAVKRLELRVGDAVKVDMPHVPKVTHIIRGFEDKLSMEDLEKEASNGIIPMTDVYGHLTVILGQKQRKNLTREGLTVPENIVKVPISRIYLDTIRWNQLKDRVFSYSSIPEQPGSRLQTPSDRHITPASPSTRLSRSIRYANGIFAGMVFAVSYGENDEAKHRITQMIVENDGRILHDGFNELFDLPSSRPVVTPSKSPIPTTSNNQFRLTSGADGHSRRPKYMQALALNLPCLSDRWVEDCVAQRQVIDWDMYLLPAGESSYLNGATKSRILTPYPAMQARLPETIAARPNLLHGQSVLVVMGRGKADEERRRAPLFLTYALGASRVEHVPDIKSARAVLDQGGTGAACEWDWIYVDNDEKASAIATILGASVPGNQKAYLFQRSRKRKRTESTESINGSDLGLSTNVRIVGNEFVCQSLILGRLID</sequence>
<name>A0A5N7CFP5_PETAA</name>
<feature type="compositionally biased region" description="Polar residues" evidence="4">
    <location>
        <begin position="916"/>
        <end position="928"/>
    </location>
</feature>
<organism evidence="6">
    <name type="scientific">Petromyces alliaceus</name>
    <name type="common">Aspergillus alliaceus</name>
    <dbReference type="NCBI Taxonomy" id="209559"/>
    <lineage>
        <taxon>Eukaryota</taxon>
        <taxon>Fungi</taxon>
        <taxon>Dikarya</taxon>
        <taxon>Ascomycota</taxon>
        <taxon>Pezizomycotina</taxon>
        <taxon>Eurotiomycetes</taxon>
        <taxon>Eurotiomycetidae</taxon>
        <taxon>Eurotiales</taxon>
        <taxon>Aspergillaceae</taxon>
        <taxon>Aspergillus</taxon>
        <taxon>Aspergillus subgen. Circumdati</taxon>
    </lineage>
</organism>
<accession>A0A5N7CFP5</accession>
<feature type="compositionally biased region" description="Basic and acidic residues" evidence="4">
    <location>
        <begin position="1324"/>
        <end position="1338"/>
    </location>
</feature>
<dbReference type="InterPro" id="IPR036420">
    <property type="entry name" value="BRCT_dom_sf"/>
</dbReference>
<feature type="compositionally biased region" description="Polar residues" evidence="4">
    <location>
        <begin position="737"/>
        <end position="750"/>
    </location>
</feature>
<comment type="similarity">
    <text evidence="1">Belongs to the tRNA-intron endonuclease family.</text>
</comment>
<dbReference type="InterPro" id="IPR006677">
    <property type="entry name" value="tRNA_intron_Endonuc_cat-like"/>
</dbReference>
<evidence type="ECO:0000259" key="5">
    <source>
        <dbReference type="PROSITE" id="PS50172"/>
    </source>
</evidence>
<feature type="region of interest" description="Disordered" evidence="4">
    <location>
        <begin position="983"/>
        <end position="1017"/>
    </location>
</feature>
<feature type="region of interest" description="Disordered" evidence="4">
    <location>
        <begin position="1272"/>
        <end position="1295"/>
    </location>
</feature>
<feature type="compositionally biased region" description="Polar residues" evidence="4">
    <location>
        <begin position="1675"/>
        <end position="1690"/>
    </location>
</feature>
<feature type="region of interest" description="Disordered" evidence="4">
    <location>
        <begin position="848"/>
        <end position="936"/>
    </location>
</feature>
<dbReference type="Pfam" id="PF01974">
    <property type="entry name" value="tRNA_int_endo"/>
    <property type="match status" value="1"/>
</dbReference>
<dbReference type="EMBL" id="ML735235">
    <property type="protein sequence ID" value="KAE8392699.1"/>
    <property type="molecule type" value="Genomic_DNA"/>
</dbReference>
<dbReference type="SUPFAM" id="SSF52113">
    <property type="entry name" value="BRCT domain"/>
    <property type="match status" value="1"/>
</dbReference>
<dbReference type="EC" id="4.6.1.16" evidence="2"/>
<dbReference type="Gene3D" id="3.40.50.10190">
    <property type="entry name" value="BRCT domain"/>
    <property type="match status" value="1"/>
</dbReference>
<dbReference type="CDD" id="cd22363">
    <property type="entry name" value="tRNA-intron_lyase_C"/>
    <property type="match status" value="1"/>
</dbReference>
<reference evidence="6" key="1">
    <citation type="submission" date="2019-04" db="EMBL/GenBank/DDBJ databases">
        <title>Friends and foes A comparative genomics studyof 23 Aspergillus species from section Flavi.</title>
        <authorList>
            <consortium name="DOE Joint Genome Institute"/>
            <person name="Kjaerbolling I."/>
            <person name="Vesth T."/>
            <person name="Frisvad J.C."/>
            <person name="Nybo J.L."/>
            <person name="Theobald S."/>
            <person name="Kildgaard S."/>
            <person name="Isbrandt T."/>
            <person name="Kuo A."/>
            <person name="Sato A."/>
            <person name="Lyhne E.K."/>
            <person name="Kogle M.E."/>
            <person name="Wiebenga A."/>
            <person name="Kun R.S."/>
            <person name="Lubbers R.J."/>
            <person name="Makela M.R."/>
            <person name="Barry K."/>
            <person name="Chovatia M."/>
            <person name="Clum A."/>
            <person name="Daum C."/>
            <person name="Haridas S."/>
            <person name="He G."/>
            <person name="LaButti K."/>
            <person name="Lipzen A."/>
            <person name="Mondo S."/>
            <person name="Riley R."/>
            <person name="Salamov A."/>
            <person name="Simmons B.A."/>
            <person name="Magnuson J.K."/>
            <person name="Henrissat B."/>
            <person name="Mortensen U.H."/>
            <person name="Larsen T.O."/>
            <person name="Devries R.P."/>
            <person name="Grigoriev I.V."/>
            <person name="Machida M."/>
            <person name="Baker S.E."/>
            <person name="Andersen M.R."/>
        </authorList>
    </citation>
    <scope>NUCLEOTIDE SEQUENCE [LARGE SCALE GENOMIC DNA]</scope>
    <source>
        <strain evidence="6">IBT 14317</strain>
    </source>
</reference>
<feature type="region of interest" description="Disordered" evidence="4">
    <location>
        <begin position="737"/>
        <end position="756"/>
    </location>
</feature>
<feature type="region of interest" description="Disordered" evidence="4">
    <location>
        <begin position="1671"/>
        <end position="1697"/>
    </location>
</feature>
<dbReference type="Gene3D" id="2.30.30.140">
    <property type="match status" value="1"/>
</dbReference>
<dbReference type="SUPFAM" id="SSF53032">
    <property type="entry name" value="tRNA-intron endonuclease catalytic domain-like"/>
    <property type="match status" value="1"/>
</dbReference>
<dbReference type="OrthoDB" id="129353at2759"/>
<evidence type="ECO:0000256" key="3">
    <source>
        <dbReference type="ARBA" id="ARBA00034031"/>
    </source>
</evidence>
<evidence type="ECO:0000256" key="2">
    <source>
        <dbReference type="ARBA" id="ARBA00012573"/>
    </source>
</evidence>
<feature type="compositionally biased region" description="Low complexity" evidence="4">
    <location>
        <begin position="539"/>
        <end position="551"/>
    </location>
</feature>
<dbReference type="PROSITE" id="PS50172">
    <property type="entry name" value="BRCT"/>
    <property type="match status" value="1"/>
</dbReference>
<dbReference type="GO" id="GO:0003676">
    <property type="term" value="F:nucleic acid binding"/>
    <property type="evidence" value="ECO:0007669"/>
    <property type="project" value="InterPro"/>
</dbReference>
<dbReference type="GO" id="GO:0005737">
    <property type="term" value="C:cytoplasm"/>
    <property type="evidence" value="ECO:0007669"/>
    <property type="project" value="TreeGrafter"/>
</dbReference>
<dbReference type="InterPro" id="IPR036167">
    <property type="entry name" value="tRNA_intron_Endo_cat-like_sf"/>
</dbReference>
<protein>
    <recommendedName>
        <fullName evidence="2">tRNA-intron lyase</fullName>
        <ecNumber evidence="2">4.6.1.16</ecNumber>
    </recommendedName>
</protein>
<feature type="compositionally biased region" description="Low complexity" evidence="4">
    <location>
        <begin position="1081"/>
        <end position="1090"/>
    </location>
</feature>
<feature type="region of interest" description="Disordered" evidence="4">
    <location>
        <begin position="1163"/>
        <end position="1197"/>
    </location>
</feature>
<dbReference type="FunFam" id="3.40.1350.10:FF:000007">
    <property type="entry name" value="tRNA-splicing endonuclease subunit Sen2"/>
    <property type="match status" value="1"/>
</dbReference>
<dbReference type="Gene3D" id="3.40.1350.10">
    <property type="match status" value="1"/>
</dbReference>
<dbReference type="GO" id="GO:0000214">
    <property type="term" value="C:tRNA-intron endonuclease complex"/>
    <property type="evidence" value="ECO:0007669"/>
    <property type="project" value="TreeGrafter"/>
</dbReference>
<dbReference type="Proteomes" id="UP000326877">
    <property type="component" value="Unassembled WGS sequence"/>
</dbReference>
<feature type="compositionally biased region" description="Polar residues" evidence="4">
    <location>
        <begin position="1163"/>
        <end position="1182"/>
    </location>
</feature>
<feature type="domain" description="BRCT" evidence="5">
    <location>
        <begin position="1620"/>
        <end position="1736"/>
    </location>
</feature>
<dbReference type="FunFam" id="3.40.50.10190:FF:000083">
    <property type="entry name" value="DNA damage repair protein (Rad9)"/>
    <property type="match status" value="1"/>
</dbReference>
<feature type="compositionally biased region" description="Polar residues" evidence="4">
    <location>
        <begin position="1590"/>
        <end position="1600"/>
    </location>
</feature>
<dbReference type="SMART" id="SM00292">
    <property type="entry name" value="BRCT"/>
    <property type="match status" value="1"/>
</dbReference>
<comment type="catalytic activity">
    <reaction evidence="3">
        <text>pretRNA = a 3'-half-tRNA molecule with a 5'-OH end + a 5'-half-tRNA molecule with a 2',3'-cyclic phosphate end + an intron with a 2',3'-cyclic phosphate and a 5'-hydroxyl terminus.</text>
        <dbReference type="EC" id="4.6.1.16"/>
    </reaction>
</comment>
<dbReference type="PANTHER" id="PTHR21227">
    <property type="entry name" value="TRNA-SPLICING ENDONUCLEASE SUBUNIT SEN2"/>
    <property type="match status" value="1"/>
</dbReference>
<feature type="region of interest" description="Disordered" evidence="4">
    <location>
        <begin position="1313"/>
        <end position="1338"/>
    </location>
</feature>
<dbReference type="InterPro" id="IPR047249">
    <property type="entry name" value="BRCT_p53bp1-like_rpt1"/>
</dbReference>
<dbReference type="InterPro" id="IPR006676">
    <property type="entry name" value="tRNA_splic"/>
</dbReference>
<feature type="region of interest" description="Disordered" evidence="4">
    <location>
        <begin position="1"/>
        <end position="42"/>
    </location>
</feature>
<dbReference type="Pfam" id="PF00533">
    <property type="entry name" value="BRCT"/>
    <property type="match status" value="1"/>
</dbReference>
<dbReference type="Pfam" id="PF08605">
    <property type="entry name" value="Rad9_Rad53_bind"/>
    <property type="match status" value="1"/>
</dbReference>
<evidence type="ECO:0000313" key="6">
    <source>
        <dbReference type="EMBL" id="KAE8392699.1"/>
    </source>
</evidence>
<evidence type="ECO:0000256" key="4">
    <source>
        <dbReference type="SAM" id="MobiDB-lite"/>
    </source>
</evidence>
<dbReference type="CDD" id="cd17745">
    <property type="entry name" value="BRCT_p53bp1_rpt1"/>
    <property type="match status" value="1"/>
</dbReference>
<dbReference type="GO" id="GO:0000213">
    <property type="term" value="F:tRNA-intron lyase activity"/>
    <property type="evidence" value="ECO:0007669"/>
    <property type="project" value="UniProtKB-EC"/>
</dbReference>
<dbReference type="InterPro" id="IPR001357">
    <property type="entry name" value="BRCT_dom"/>
</dbReference>
<gene>
    <name evidence="6" type="ORF">BDV23DRAFT_192427</name>
</gene>
<feature type="region of interest" description="Disordered" evidence="4">
    <location>
        <begin position="513"/>
        <end position="571"/>
    </location>
</feature>
<proteinExistence type="inferred from homology"/>
<feature type="compositionally biased region" description="Polar residues" evidence="4">
    <location>
        <begin position="1055"/>
        <end position="1070"/>
    </location>
</feature>
<dbReference type="FunFam" id="2.30.30.140:FF:000141">
    <property type="entry name" value="DNA damage repair protein (Rad9)"/>
    <property type="match status" value="1"/>
</dbReference>
<feature type="compositionally biased region" description="Polar residues" evidence="4">
    <location>
        <begin position="522"/>
        <end position="533"/>
    </location>
</feature>
<dbReference type="InterPro" id="IPR013914">
    <property type="entry name" value="Rad9_Rad53-bd_dom_fun"/>
</dbReference>